<sequence>MSNKNKPKAGAATPAAEAKAAAAKKAAGEAAAAEAAKKSQGGDDANTRNDGAGKSPEGAATQQGSAEAAAQSEPAKKPSSARKVPALSVISSVEGFRRGGRAWGKSVSTVKLSELSEGQIEQIKGESMLEVEEVEVDEEVAE</sequence>
<dbReference type="KEGG" id="slt:Slit_0230"/>
<organism evidence="2 3">
    <name type="scientific">Sideroxydans lithotrophicus (strain ES-1)</name>
    <dbReference type="NCBI Taxonomy" id="580332"/>
    <lineage>
        <taxon>Bacteria</taxon>
        <taxon>Pseudomonadati</taxon>
        <taxon>Pseudomonadota</taxon>
        <taxon>Betaproteobacteria</taxon>
        <taxon>Nitrosomonadales</taxon>
        <taxon>Gallionellaceae</taxon>
        <taxon>Sideroxydans</taxon>
    </lineage>
</organism>
<proteinExistence type="predicted"/>
<dbReference type="Proteomes" id="UP000001625">
    <property type="component" value="Chromosome"/>
</dbReference>
<feature type="region of interest" description="Disordered" evidence="1">
    <location>
        <begin position="1"/>
        <end position="86"/>
    </location>
</feature>
<evidence type="ECO:0000313" key="2">
    <source>
        <dbReference type="EMBL" id="ADE10472.1"/>
    </source>
</evidence>
<feature type="compositionally biased region" description="Basic and acidic residues" evidence="1">
    <location>
        <begin position="35"/>
        <end position="47"/>
    </location>
</feature>
<evidence type="ECO:0000313" key="3">
    <source>
        <dbReference type="Proteomes" id="UP000001625"/>
    </source>
</evidence>
<feature type="compositionally biased region" description="Low complexity" evidence="1">
    <location>
        <begin position="57"/>
        <end position="73"/>
    </location>
</feature>
<reference evidence="2 3" key="1">
    <citation type="submission" date="2010-03" db="EMBL/GenBank/DDBJ databases">
        <title>Complete sequence of Sideroxydans lithotrophicus ES-1.</title>
        <authorList>
            <consortium name="US DOE Joint Genome Institute"/>
            <person name="Lucas S."/>
            <person name="Copeland A."/>
            <person name="Lapidus A."/>
            <person name="Cheng J.-F."/>
            <person name="Bruce D."/>
            <person name="Goodwin L."/>
            <person name="Pitluck S."/>
            <person name="Munk A.C."/>
            <person name="Detter J.C."/>
            <person name="Han C."/>
            <person name="Tapia R."/>
            <person name="Larimer F."/>
            <person name="Land M."/>
            <person name="Hauser L."/>
            <person name="Kyrpides N."/>
            <person name="Ivanova N."/>
            <person name="Emerson D."/>
            <person name="Woyke T."/>
        </authorList>
    </citation>
    <scope>NUCLEOTIDE SEQUENCE [LARGE SCALE GENOMIC DNA]</scope>
    <source>
        <strain evidence="2 3">ES-1</strain>
    </source>
</reference>
<dbReference type="Gene3D" id="3.40.5.80">
    <property type="match status" value="1"/>
</dbReference>
<dbReference type="SUPFAM" id="SSF160059">
    <property type="entry name" value="PriA/YqbF domain"/>
    <property type="match status" value="1"/>
</dbReference>
<name>D5CUD7_SIDLE</name>
<feature type="compositionally biased region" description="Low complexity" evidence="1">
    <location>
        <begin position="8"/>
        <end position="34"/>
    </location>
</feature>
<dbReference type="RefSeq" id="WP_013028371.1">
    <property type="nucleotide sequence ID" value="NC_013959.1"/>
</dbReference>
<dbReference type="AlphaFoldDB" id="D5CUD7"/>
<dbReference type="EMBL" id="CP001965">
    <property type="protein sequence ID" value="ADE10472.1"/>
    <property type="molecule type" value="Genomic_DNA"/>
</dbReference>
<accession>D5CUD7</accession>
<dbReference type="HOGENOM" id="CLU_1814519_0_0_4"/>
<gene>
    <name evidence="2" type="ordered locus">Slit_0230</name>
</gene>
<keyword evidence="3" id="KW-1185">Reference proteome</keyword>
<evidence type="ECO:0000256" key="1">
    <source>
        <dbReference type="SAM" id="MobiDB-lite"/>
    </source>
</evidence>
<dbReference type="OrthoDB" id="5465462at2"/>
<dbReference type="STRING" id="580332.Slit_0230"/>
<protein>
    <submittedName>
        <fullName evidence="2">Zinc finger, DksA/TraR C4-type</fullName>
    </submittedName>
</protein>